<evidence type="ECO:0000256" key="2">
    <source>
        <dbReference type="SAM" id="Phobius"/>
    </source>
</evidence>
<evidence type="ECO:0000313" key="5">
    <source>
        <dbReference type="Proteomes" id="UP000290649"/>
    </source>
</evidence>
<dbReference type="InterPro" id="IPR017937">
    <property type="entry name" value="Thioredoxin_CS"/>
</dbReference>
<keyword evidence="2" id="KW-0472">Membrane</keyword>
<protein>
    <submittedName>
        <fullName evidence="4">TlpA family protein disulfide reductase</fullName>
    </submittedName>
</protein>
<keyword evidence="2" id="KW-1133">Transmembrane helix</keyword>
<keyword evidence="5" id="KW-1185">Reference proteome</keyword>
<dbReference type="SUPFAM" id="SSF52833">
    <property type="entry name" value="Thioredoxin-like"/>
    <property type="match status" value="1"/>
</dbReference>
<keyword evidence="2" id="KW-0812">Transmembrane</keyword>
<evidence type="ECO:0000256" key="1">
    <source>
        <dbReference type="ARBA" id="ARBA00023157"/>
    </source>
</evidence>
<name>A0A4Q0VNG4_9BACI</name>
<reference evidence="4 5" key="1">
    <citation type="journal article" date="2019" name="Int. J. Syst. Evol. Microbiol.">
        <title>Anaerobacillus alkaliphilus sp. nov., a novel alkaliphilic and moderately halophilic bacterium.</title>
        <authorList>
            <person name="Borsodi A.K."/>
            <person name="Aszalos J.M."/>
            <person name="Bihari P."/>
            <person name="Nagy I."/>
            <person name="Schumann P."/>
            <person name="Sproer C."/>
            <person name="Kovacs A.L."/>
            <person name="Boka K."/>
            <person name="Dobosy P."/>
            <person name="Ovari M."/>
            <person name="Szili-Kovacs T."/>
            <person name="Toth E."/>
        </authorList>
    </citation>
    <scope>NUCLEOTIDE SEQUENCE [LARGE SCALE GENOMIC DNA]</scope>
    <source>
        <strain evidence="4 5">B16-10</strain>
    </source>
</reference>
<dbReference type="PANTHER" id="PTHR42852">
    <property type="entry name" value="THIOL:DISULFIDE INTERCHANGE PROTEIN DSBE"/>
    <property type="match status" value="1"/>
</dbReference>
<dbReference type="Proteomes" id="UP000290649">
    <property type="component" value="Unassembled WGS sequence"/>
</dbReference>
<feature type="transmembrane region" description="Helical" evidence="2">
    <location>
        <begin position="6"/>
        <end position="23"/>
    </location>
</feature>
<dbReference type="InterPro" id="IPR000866">
    <property type="entry name" value="AhpC/TSA"/>
</dbReference>
<dbReference type="GO" id="GO:0016209">
    <property type="term" value="F:antioxidant activity"/>
    <property type="evidence" value="ECO:0007669"/>
    <property type="project" value="InterPro"/>
</dbReference>
<dbReference type="PROSITE" id="PS00194">
    <property type="entry name" value="THIOREDOXIN_1"/>
    <property type="match status" value="1"/>
</dbReference>
<dbReference type="Gene3D" id="3.40.30.10">
    <property type="entry name" value="Glutaredoxin"/>
    <property type="match status" value="1"/>
</dbReference>
<dbReference type="InterPro" id="IPR013766">
    <property type="entry name" value="Thioredoxin_domain"/>
</dbReference>
<dbReference type="CDD" id="cd02966">
    <property type="entry name" value="TlpA_like_family"/>
    <property type="match status" value="1"/>
</dbReference>
<dbReference type="InterPro" id="IPR050553">
    <property type="entry name" value="Thioredoxin_ResA/DsbE_sf"/>
</dbReference>
<sequence length="187" mass="20965">MLGKRILIIVNVVVVVFFLWMGQKQSTYKFDDRIATIPLVGYQAPSFTLETFDGTTLTYDVDLLGKPIFINFWASWCPPCKAEMPDLVEVANTFGTEITFIGINVATQDTLHKSKEFIEQYHVPYENLVDDKGVVSRLYQVPPIPTSIVIDKDGTIVYRKVGGMTKSEIRAAVQKGVEGGVWVNNVK</sequence>
<gene>
    <name evidence="4" type="ORF">DS745_16255</name>
</gene>
<dbReference type="PROSITE" id="PS51352">
    <property type="entry name" value="THIOREDOXIN_2"/>
    <property type="match status" value="1"/>
</dbReference>
<dbReference type="RefSeq" id="WP_129079270.1">
    <property type="nucleotide sequence ID" value="NZ_QOUX01000046.1"/>
</dbReference>
<evidence type="ECO:0000313" key="4">
    <source>
        <dbReference type="EMBL" id="RXI97906.1"/>
    </source>
</evidence>
<dbReference type="InterPro" id="IPR036249">
    <property type="entry name" value="Thioredoxin-like_sf"/>
</dbReference>
<comment type="caution">
    <text evidence="4">The sequence shown here is derived from an EMBL/GenBank/DDBJ whole genome shotgun (WGS) entry which is preliminary data.</text>
</comment>
<organism evidence="4 5">
    <name type="scientific">Anaerobacillus alkaliphilus</name>
    <dbReference type="NCBI Taxonomy" id="1548597"/>
    <lineage>
        <taxon>Bacteria</taxon>
        <taxon>Bacillati</taxon>
        <taxon>Bacillota</taxon>
        <taxon>Bacilli</taxon>
        <taxon>Bacillales</taxon>
        <taxon>Bacillaceae</taxon>
        <taxon>Anaerobacillus</taxon>
    </lineage>
</organism>
<dbReference type="EMBL" id="QOUX01000046">
    <property type="protein sequence ID" value="RXI97906.1"/>
    <property type="molecule type" value="Genomic_DNA"/>
</dbReference>
<dbReference type="OrthoDB" id="25753at2"/>
<accession>A0A4Q0VNG4</accession>
<dbReference type="Pfam" id="PF00578">
    <property type="entry name" value="AhpC-TSA"/>
    <property type="match status" value="1"/>
</dbReference>
<proteinExistence type="predicted"/>
<feature type="domain" description="Thioredoxin" evidence="3">
    <location>
        <begin position="38"/>
        <end position="178"/>
    </location>
</feature>
<dbReference type="AlphaFoldDB" id="A0A4Q0VNG4"/>
<dbReference type="PANTHER" id="PTHR42852:SF17">
    <property type="entry name" value="THIOREDOXIN-LIKE PROTEIN HI_1115"/>
    <property type="match status" value="1"/>
</dbReference>
<evidence type="ECO:0000259" key="3">
    <source>
        <dbReference type="PROSITE" id="PS51352"/>
    </source>
</evidence>
<keyword evidence="1" id="KW-1015">Disulfide bond</keyword>
<dbReference type="GO" id="GO:0016491">
    <property type="term" value="F:oxidoreductase activity"/>
    <property type="evidence" value="ECO:0007669"/>
    <property type="project" value="InterPro"/>
</dbReference>